<dbReference type="SUPFAM" id="SSF56935">
    <property type="entry name" value="Porins"/>
    <property type="match status" value="1"/>
</dbReference>
<dbReference type="Gene3D" id="2.40.170.20">
    <property type="entry name" value="TonB-dependent receptor, beta-barrel domain"/>
    <property type="match status" value="1"/>
</dbReference>
<gene>
    <name evidence="6" type="ORF">GCM10011386_29810</name>
</gene>
<dbReference type="Gene3D" id="2.60.40.1120">
    <property type="entry name" value="Carboxypeptidase-like, regulatory domain"/>
    <property type="match status" value="1"/>
</dbReference>
<evidence type="ECO:0000256" key="3">
    <source>
        <dbReference type="ARBA" id="ARBA00023237"/>
    </source>
</evidence>
<keyword evidence="3" id="KW-0998">Cell outer membrane</keyword>
<evidence type="ECO:0000313" key="6">
    <source>
        <dbReference type="EMBL" id="GGC35706.1"/>
    </source>
</evidence>
<comment type="caution">
    <text evidence="6">The sequence shown here is derived from an EMBL/GenBank/DDBJ whole genome shotgun (WGS) entry which is preliminary data.</text>
</comment>
<evidence type="ECO:0000313" key="7">
    <source>
        <dbReference type="Proteomes" id="UP000597338"/>
    </source>
</evidence>
<reference evidence="7" key="1">
    <citation type="journal article" date="2019" name="Int. J. Syst. Evol. Microbiol.">
        <title>The Global Catalogue of Microorganisms (GCM) 10K type strain sequencing project: providing services to taxonomists for standard genome sequencing and annotation.</title>
        <authorList>
            <consortium name="The Broad Institute Genomics Platform"/>
            <consortium name="The Broad Institute Genome Sequencing Center for Infectious Disease"/>
            <person name="Wu L."/>
            <person name="Ma J."/>
        </authorList>
    </citation>
    <scope>NUCLEOTIDE SEQUENCE [LARGE SCALE GENOMIC DNA]</scope>
    <source>
        <strain evidence="7">CGMCC 1.15342</strain>
    </source>
</reference>
<dbReference type="Proteomes" id="UP000597338">
    <property type="component" value="Unassembled WGS sequence"/>
</dbReference>
<keyword evidence="7" id="KW-1185">Reference proteome</keyword>
<dbReference type="InterPro" id="IPR008969">
    <property type="entry name" value="CarboxyPept-like_regulatory"/>
</dbReference>
<protein>
    <submittedName>
        <fullName evidence="6">Cell envelope biogenesis protein OmpA</fullName>
    </submittedName>
</protein>
<feature type="domain" description="TonB-dependent transporter Oar-like beta-barrel" evidence="5">
    <location>
        <begin position="205"/>
        <end position="268"/>
    </location>
</feature>
<dbReference type="Pfam" id="PF25183">
    <property type="entry name" value="OMP_b-brl_4"/>
    <property type="match status" value="2"/>
</dbReference>
<evidence type="ECO:0000256" key="1">
    <source>
        <dbReference type="ARBA" id="ARBA00004442"/>
    </source>
</evidence>
<dbReference type="EMBL" id="BMIK01000010">
    <property type="protein sequence ID" value="GGC35706.1"/>
    <property type="molecule type" value="Genomic_DNA"/>
</dbReference>
<dbReference type="SUPFAM" id="SSF49464">
    <property type="entry name" value="Carboxypeptidase regulatory domain-like"/>
    <property type="match status" value="1"/>
</dbReference>
<accession>A0ABQ1M9S2</accession>
<evidence type="ECO:0000256" key="2">
    <source>
        <dbReference type="ARBA" id="ARBA00023136"/>
    </source>
</evidence>
<comment type="subcellular location">
    <subcellularLocation>
        <location evidence="1">Cell outer membrane</location>
    </subcellularLocation>
</comment>
<dbReference type="Pfam" id="PF13620">
    <property type="entry name" value="CarboxypepD_reg"/>
    <property type="match status" value="1"/>
</dbReference>
<organism evidence="6 7">
    <name type="scientific">Parapedobacter defluvii</name>
    <dbReference type="NCBI Taxonomy" id="2045106"/>
    <lineage>
        <taxon>Bacteria</taxon>
        <taxon>Pseudomonadati</taxon>
        <taxon>Bacteroidota</taxon>
        <taxon>Sphingobacteriia</taxon>
        <taxon>Sphingobacteriales</taxon>
        <taxon>Sphingobacteriaceae</taxon>
        <taxon>Parapedobacter</taxon>
    </lineage>
</organism>
<proteinExistence type="predicted"/>
<keyword evidence="2" id="KW-0472">Membrane</keyword>
<name>A0ABQ1M9S2_9SPHI</name>
<feature type="domain" description="TonB-dependent transporter Oar-like beta-barrel" evidence="5">
    <location>
        <begin position="322"/>
        <end position="1030"/>
    </location>
</feature>
<evidence type="ECO:0000256" key="4">
    <source>
        <dbReference type="SAM" id="MobiDB-lite"/>
    </source>
</evidence>
<dbReference type="InterPro" id="IPR057601">
    <property type="entry name" value="Oar-like_b-barrel"/>
</dbReference>
<evidence type="ECO:0000259" key="5">
    <source>
        <dbReference type="Pfam" id="PF25183"/>
    </source>
</evidence>
<sequence length="1095" mass="120499">MTGSVSQSDGQASAGATVKATHVPSGTVYSGTTNESGRFNLANMRVGGPYHVEVTYIGQSPEEYDNIFLQLGQPYVLNVLFSDGTTALDEVVVSAQIGQLNVDKTGAATNINVTQINSLPMINRSIEDLTRLTPQSNGFSFGGKDGRYNNFQVDGSNFNNGFGLSDSPVPGAQPISVDALEEISVNIAPYDVRQAGFTGAGINAVTRSGTNIFSGSVYGFYRNQNFAGRRIGDIRLDDADEAMSRIIGARVGGPIIKNKLFFFVNYEQEVNEGGDVEGVNLWKASGDGVARPDENITRVKEIDMIAVRDHLINQWGYDPGAYQGYANEAQASNYKFLVRLDYNINEKHRVAVRYNQSVSESPSLVNGASGPRPRSGGGSNSAFNRVSQNSMAFEKSNYATENSVRSIAFELNSTFNSAASNQFLATYSRIQDVRTSESEEFPFIDIWDFGIGNGDANYITAGYELFTKNNDMLNNNFGFVNNFTLLTGKHTFTFGASFDVQKFGNNYVRLGTSYYRYATVEDFLKTGTPDEVAPIMFGLTYPYEGMDPYARTNFGLASLYAQDKFDVTDQLELTVGLRAELPLYLNDLTANPSIDALQLYDKDGSIRTYSTGSWPKTRVMLSPRIGVRYDVFGDRSLLIRGGTGIFSGRVPFVWLSNMPSNSGVLQNTVEPGSYDDVAGWIGGIRFNPDPYHWLNNPPSGAEDVFIRTPSAGFPSGFALVDDNFRMPSVWRTSAGADYRIPNTPLIATADVMYTYDINAVQQFGANRKPTEFRLSYGGSEENDDREFWPGGANQARLNSEVGANNGVILANTSKKGYAFNTTVGLSVAQRRGFYGGLFYTYNNVKSISDNPGSNAGSAWGFASVNNANDQILYPSQYAVPHRIMGNISYRQEYANHLATTISLYYDGSHQGRYTYAYSGDINKDGISGDLLYVPNNVNNLTFATELRDNDGNITYSATQEEQRKAFDDYINNDSYLKDRRGKYAERNGGLMPWLNRWDARVLQDVYVNAGGRRHSLQISLDIQNLGNLINSDWGISKRLTGNQNPLNVVSVSDDGVPTFTMNKSGDKFVSSKDITSNLSTVSTTWSMLLGVRYIF</sequence>
<dbReference type="InterPro" id="IPR036942">
    <property type="entry name" value="Beta-barrel_TonB_sf"/>
</dbReference>
<feature type="region of interest" description="Disordered" evidence="4">
    <location>
        <begin position="361"/>
        <end position="381"/>
    </location>
</feature>